<name>A0A820GYM6_9BILA</name>
<comment type="caution">
    <text evidence="2">The sequence shown here is derived from an EMBL/GenBank/DDBJ whole genome shotgun (WGS) entry which is preliminary data.</text>
</comment>
<feature type="compositionally biased region" description="Basic and acidic residues" evidence="1">
    <location>
        <begin position="49"/>
        <end position="64"/>
    </location>
</feature>
<reference evidence="2" key="1">
    <citation type="submission" date="2021-02" db="EMBL/GenBank/DDBJ databases">
        <authorList>
            <person name="Nowell W R."/>
        </authorList>
    </citation>
    <scope>NUCLEOTIDE SEQUENCE</scope>
</reference>
<feature type="region of interest" description="Disordered" evidence="1">
    <location>
        <begin position="46"/>
        <end position="89"/>
    </location>
</feature>
<dbReference type="EMBL" id="CAJOBF010010024">
    <property type="protein sequence ID" value="CAF4285065.1"/>
    <property type="molecule type" value="Genomic_DNA"/>
</dbReference>
<dbReference type="AlphaFoldDB" id="A0A820GYM6"/>
<evidence type="ECO:0000256" key="1">
    <source>
        <dbReference type="SAM" id="MobiDB-lite"/>
    </source>
</evidence>
<proteinExistence type="predicted"/>
<sequence>MMHFDKCIIENDRVRCTCGGKGFNGVLLTVGSEAVCNHVMTKMNGISTDTRDSSVSEKYSETSDAHNQLTKRQSTENRTKRKKTEKSKSNCKNFKINDTGFYQSEIQTSTNSVSVNLTPEIAMNSSSIGTNSDNVIQIIQGFENDQPLLLPDYPIESIFEMAGNEIVATPSNELLFGNREGECYHFFIRNIADRLASIENTISNLIGYVHRLGEDIASIGSQLKPLSESINIIQNHILAQITPASTVQVSSTVGTSIDDSAVSSLSSKEVLVCVNGNMAQTKNDLKSIGSALRQLIMKTYTRAEILDKKHLNEDDYRFKNITGSYFIFTVTFTMEKAYS</sequence>
<gene>
    <name evidence="2" type="ORF">UXM345_LOCUS32557</name>
</gene>
<dbReference type="Proteomes" id="UP000663842">
    <property type="component" value="Unassembled WGS sequence"/>
</dbReference>
<organism evidence="2 3">
    <name type="scientific">Rotaria magnacalcarata</name>
    <dbReference type="NCBI Taxonomy" id="392030"/>
    <lineage>
        <taxon>Eukaryota</taxon>
        <taxon>Metazoa</taxon>
        <taxon>Spiralia</taxon>
        <taxon>Gnathifera</taxon>
        <taxon>Rotifera</taxon>
        <taxon>Eurotatoria</taxon>
        <taxon>Bdelloidea</taxon>
        <taxon>Philodinida</taxon>
        <taxon>Philodinidae</taxon>
        <taxon>Rotaria</taxon>
    </lineage>
</organism>
<evidence type="ECO:0000313" key="3">
    <source>
        <dbReference type="Proteomes" id="UP000663842"/>
    </source>
</evidence>
<accession>A0A820GYM6</accession>
<evidence type="ECO:0000313" key="2">
    <source>
        <dbReference type="EMBL" id="CAF4285065.1"/>
    </source>
</evidence>
<protein>
    <submittedName>
        <fullName evidence="2">Uncharacterized protein</fullName>
    </submittedName>
</protein>